<organism evidence="1 2">
    <name type="scientific">Hassallia byssoidea VB512170</name>
    <dbReference type="NCBI Taxonomy" id="1304833"/>
    <lineage>
        <taxon>Bacteria</taxon>
        <taxon>Bacillati</taxon>
        <taxon>Cyanobacteriota</taxon>
        <taxon>Cyanophyceae</taxon>
        <taxon>Nostocales</taxon>
        <taxon>Tolypothrichaceae</taxon>
        <taxon>Hassallia</taxon>
    </lineage>
</organism>
<gene>
    <name evidence="1" type="ORF">PI95_017220</name>
</gene>
<dbReference type="AlphaFoldDB" id="A0A846HB12"/>
<dbReference type="RefSeq" id="WP_163518961.1">
    <property type="nucleotide sequence ID" value="NZ_JTCM02000037.1"/>
</dbReference>
<proteinExistence type="predicted"/>
<reference evidence="1 2" key="1">
    <citation type="journal article" date="2015" name="Genome Announc.">
        <title>Draft Genome Sequence of Cyanobacterium Hassallia byssoidea Strain VB512170, Isolated from Monuments in India.</title>
        <authorList>
            <person name="Singh D."/>
            <person name="Chandrababunaidu M.M."/>
            <person name="Panda A."/>
            <person name="Sen D."/>
            <person name="Bhattacharyya S."/>
            <person name="Adhikary S.P."/>
            <person name="Tripathy S."/>
        </authorList>
    </citation>
    <scope>NUCLEOTIDE SEQUENCE [LARGE SCALE GENOMIC DNA]</scope>
    <source>
        <strain evidence="1 2">VB512170</strain>
    </source>
</reference>
<evidence type="ECO:0000313" key="2">
    <source>
        <dbReference type="Proteomes" id="UP000031549"/>
    </source>
</evidence>
<protein>
    <submittedName>
        <fullName evidence="1">Uncharacterized protein</fullName>
    </submittedName>
</protein>
<accession>A0A846HB12</accession>
<keyword evidence="2" id="KW-1185">Reference proteome</keyword>
<name>A0A846HB12_9CYAN</name>
<comment type="caution">
    <text evidence="1">The sequence shown here is derived from an EMBL/GenBank/DDBJ whole genome shotgun (WGS) entry which is preliminary data.</text>
</comment>
<dbReference type="Proteomes" id="UP000031549">
    <property type="component" value="Unassembled WGS sequence"/>
</dbReference>
<sequence>MRLSKEVSLLSIKDVAETVQRSRYIVFLYYCLSGLHARLRSLDHAQAIAFIQLGMGNWEWVIKYGF</sequence>
<evidence type="ECO:0000313" key="1">
    <source>
        <dbReference type="EMBL" id="NEU74253.1"/>
    </source>
</evidence>
<dbReference type="EMBL" id="JTCM02000037">
    <property type="protein sequence ID" value="NEU74253.1"/>
    <property type="molecule type" value="Genomic_DNA"/>
</dbReference>